<proteinExistence type="predicted"/>
<reference evidence="1" key="1">
    <citation type="journal article" date="2014" name="Front. Microbiol.">
        <title>High frequency of phylogenetically diverse reductive dehalogenase-homologous genes in deep subseafloor sedimentary metagenomes.</title>
        <authorList>
            <person name="Kawai M."/>
            <person name="Futagami T."/>
            <person name="Toyoda A."/>
            <person name="Takaki Y."/>
            <person name="Nishi S."/>
            <person name="Hori S."/>
            <person name="Arai W."/>
            <person name="Tsubouchi T."/>
            <person name="Morono Y."/>
            <person name="Uchiyama I."/>
            <person name="Ito T."/>
            <person name="Fujiyama A."/>
            <person name="Inagaki F."/>
            <person name="Takami H."/>
        </authorList>
    </citation>
    <scope>NUCLEOTIDE SEQUENCE</scope>
    <source>
        <strain evidence="1">Expedition CK06-06</strain>
    </source>
</reference>
<evidence type="ECO:0000313" key="1">
    <source>
        <dbReference type="EMBL" id="GAF69106.1"/>
    </source>
</evidence>
<protein>
    <submittedName>
        <fullName evidence="1">Uncharacterized protein</fullName>
    </submittedName>
</protein>
<dbReference type="AlphaFoldDB" id="X0S1I2"/>
<comment type="caution">
    <text evidence="1">The sequence shown here is derived from an EMBL/GenBank/DDBJ whole genome shotgun (WGS) entry which is preliminary data.</text>
</comment>
<organism evidence="1">
    <name type="scientific">marine sediment metagenome</name>
    <dbReference type="NCBI Taxonomy" id="412755"/>
    <lineage>
        <taxon>unclassified sequences</taxon>
        <taxon>metagenomes</taxon>
        <taxon>ecological metagenomes</taxon>
    </lineage>
</organism>
<sequence length="103" mass="11497">MAKPKYDGVVQAVRYDDQGQVLWVRAFLRRGQVWSDHIMLKRNALIEQIKSGKRIVVGERTPLLGATFETTVPVKVVKVNSHEILISGDTQAKSDSLEGVPLI</sequence>
<gene>
    <name evidence="1" type="ORF">S01H1_14898</name>
</gene>
<name>X0S1I2_9ZZZZ</name>
<accession>X0S1I2</accession>
<dbReference type="EMBL" id="BARS01007767">
    <property type="protein sequence ID" value="GAF69106.1"/>
    <property type="molecule type" value="Genomic_DNA"/>
</dbReference>